<gene>
    <name evidence="1" type="ORF">EVAR_60516_1</name>
</gene>
<dbReference type="AlphaFoldDB" id="A0A4C1ZJG8"/>
<reference evidence="1 2" key="1">
    <citation type="journal article" date="2019" name="Commun. Biol.">
        <title>The bagworm genome reveals a unique fibroin gene that provides high tensile strength.</title>
        <authorList>
            <person name="Kono N."/>
            <person name="Nakamura H."/>
            <person name="Ohtoshi R."/>
            <person name="Tomita M."/>
            <person name="Numata K."/>
            <person name="Arakawa K."/>
        </authorList>
    </citation>
    <scope>NUCLEOTIDE SEQUENCE [LARGE SCALE GENOMIC DNA]</scope>
</reference>
<evidence type="ECO:0000313" key="1">
    <source>
        <dbReference type="EMBL" id="GBP86665.1"/>
    </source>
</evidence>
<dbReference type="EMBL" id="BGZK01001807">
    <property type="protein sequence ID" value="GBP86665.1"/>
    <property type="molecule type" value="Genomic_DNA"/>
</dbReference>
<accession>A0A4C1ZJG8</accession>
<protein>
    <submittedName>
        <fullName evidence="1">Uncharacterized protein</fullName>
    </submittedName>
</protein>
<comment type="caution">
    <text evidence="1">The sequence shown here is derived from an EMBL/GenBank/DDBJ whole genome shotgun (WGS) entry which is preliminary data.</text>
</comment>
<dbReference type="Proteomes" id="UP000299102">
    <property type="component" value="Unassembled WGS sequence"/>
</dbReference>
<organism evidence="1 2">
    <name type="scientific">Eumeta variegata</name>
    <name type="common">Bagworm moth</name>
    <name type="synonym">Eumeta japonica</name>
    <dbReference type="NCBI Taxonomy" id="151549"/>
    <lineage>
        <taxon>Eukaryota</taxon>
        <taxon>Metazoa</taxon>
        <taxon>Ecdysozoa</taxon>
        <taxon>Arthropoda</taxon>
        <taxon>Hexapoda</taxon>
        <taxon>Insecta</taxon>
        <taxon>Pterygota</taxon>
        <taxon>Neoptera</taxon>
        <taxon>Endopterygota</taxon>
        <taxon>Lepidoptera</taxon>
        <taxon>Glossata</taxon>
        <taxon>Ditrysia</taxon>
        <taxon>Tineoidea</taxon>
        <taxon>Psychidae</taxon>
        <taxon>Oiketicinae</taxon>
        <taxon>Eumeta</taxon>
    </lineage>
</organism>
<proteinExistence type="predicted"/>
<evidence type="ECO:0000313" key="2">
    <source>
        <dbReference type="Proteomes" id="UP000299102"/>
    </source>
</evidence>
<sequence>MSNTLHFGMLAKCKHGASILNTSKRFWTLRKVLRNVSVVAFHQISESYGDSLPSISPFLLPSDILFLPKTGNALVTPLRVFMDSSDHLLSVGSHARLSLENAIKKVLYLVNTKIYEHGGRLAMVNISLSMSVLLIDCRAYTLVIYRKCTGVKGTSKAIINKNAQCHHEHKASRCCTRCHI</sequence>
<name>A0A4C1ZJG8_EUMVA</name>
<keyword evidence="2" id="KW-1185">Reference proteome</keyword>